<reference evidence="3 4" key="1">
    <citation type="submission" date="2019-05" db="EMBL/GenBank/DDBJ databases">
        <title>Mikania micrantha, genome provides insights into the molecular mechanism of rapid growth.</title>
        <authorList>
            <person name="Liu B."/>
        </authorList>
    </citation>
    <scope>NUCLEOTIDE SEQUENCE [LARGE SCALE GENOMIC DNA]</scope>
    <source>
        <strain evidence="3">NLD-2019</strain>
        <tissue evidence="3">Leaf</tissue>
    </source>
</reference>
<dbReference type="Pfam" id="PF23007">
    <property type="entry name" value="DnaA_N-like_STI"/>
    <property type="match status" value="1"/>
</dbReference>
<gene>
    <name evidence="3" type="ORF">E3N88_04400</name>
</gene>
<dbReference type="InterPro" id="IPR050238">
    <property type="entry name" value="DNA_Rep/Repair_Clamp_Loader"/>
</dbReference>
<feature type="compositionally biased region" description="Polar residues" evidence="1">
    <location>
        <begin position="279"/>
        <end position="293"/>
    </location>
</feature>
<protein>
    <recommendedName>
        <fullName evidence="2">STICHEL DnaA-N-like alpha-beta domain-containing protein</fullName>
    </recommendedName>
</protein>
<dbReference type="SUPFAM" id="SSF52540">
    <property type="entry name" value="P-loop containing nucleoside triphosphate hydrolases"/>
    <property type="match status" value="1"/>
</dbReference>
<dbReference type="InterPro" id="IPR027417">
    <property type="entry name" value="P-loop_NTPase"/>
</dbReference>
<name>A0A5N6PUW4_9ASTR</name>
<dbReference type="GO" id="GO:0003689">
    <property type="term" value="F:DNA clamp loader activity"/>
    <property type="evidence" value="ECO:0007669"/>
    <property type="project" value="TreeGrafter"/>
</dbReference>
<dbReference type="PANTHER" id="PTHR11669">
    <property type="entry name" value="REPLICATION FACTOR C / DNA POLYMERASE III GAMMA-TAU SUBUNIT"/>
    <property type="match status" value="1"/>
</dbReference>
<dbReference type="GO" id="GO:0006261">
    <property type="term" value="P:DNA-templated DNA replication"/>
    <property type="evidence" value="ECO:0007669"/>
    <property type="project" value="TreeGrafter"/>
</dbReference>
<dbReference type="GO" id="GO:0005663">
    <property type="term" value="C:DNA replication factor C complex"/>
    <property type="evidence" value="ECO:0007669"/>
    <property type="project" value="TreeGrafter"/>
</dbReference>
<feature type="domain" description="STICHEL DnaA-N-like alpha-beta" evidence="2">
    <location>
        <begin position="681"/>
        <end position="761"/>
    </location>
</feature>
<dbReference type="OrthoDB" id="1906110at2759"/>
<feature type="compositionally biased region" description="Low complexity" evidence="1">
    <location>
        <begin position="299"/>
        <end position="310"/>
    </location>
</feature>
<proteinExistence type="predicted"/>
<feature type="compositionally biased region" description="Basic and acidic residues" evidence="1">
    <location>
        <begin position="122"/>
        <end position="138"/>
    </location>
</feature>
<evidence type="ECO:0000259" key="2">
    <source>
        <dbReference type="Pfam" id="PF23007"/>
    </source>
</evidence>
<evidence type="ECO:0000313" key="4">
    <source>
        <dbReference type="Proteomes" id="UP000326396"/>
    </source>
</evidence>
<dbReference type="Proteomes" id="UP000326396">
    <property type="component" value="Linkage Group LG10"/>
</dbReference>
<dbReference type="Gene3D" id="3.40.50.300">
    <property type="entry name" value="P-loop containing nucleotide triphosphate hydrolases"/>
    <property type="match status" value="1"/>
</dbReference>
<feature type="region of interest" description="Disordered" evidence="1">
    <location>
        <begin position="279"/>
        <end position="311"/>
    </location>
</feature>
<dbReference type="PANTHER" id="PTHR11669:SF46">
    <property type="entry name" value="PROTEIN STICHEL-LIKE 3"/>
    <property type="match status" value="1"/>
</dbReference>
<dbReference type="GO" id="GO:0006281">
    <property type="term" value="P:DNA repair"/>
    <property type="evidence" value="ECO:0007669"/>
    <property type="project" value="TreeGrafter"/>
</dbReference>
<keyword evidence="4" id="KW-1185">Reference proteome</keyword>
<comment type="caution">
    <text evidence="3">The sequence shown here is derived from an EMBL/GenBank/DDBJ whole genome shotgun (WGS) entry which is preliminary data.</text>
</comment>
<dbReference type="InterPro" id="IPR054506">
    <property type="entry name" value="DnaA_N-like_STI"/>
</dbReference>
<accession>A0A5N6PUW4</accession>
<sequence length="926" mass="104234">MAGVVCDRILKDANGNVSDHQHNHIHLTNCIHLKNHMHKNSPMMTERSLMRDLLVLQRSRAVREPSMSPPLFQSSPALDPLLEQAEKDGDARGDGGRRSIGLSANSLLNVGTGDGIYRRKKKEESSRKGFKDDPRIDVGDTYPRSSDDKHKQNRQKSKQDDHVKTLSQQVNNVPNDIDNVASSHNCIHGGMELKSSLHSHGLKRVKKRRKFRSGMRVSRASKTNTSMASNFASQVEYAGQCHITRGLEDSCGILFNWSDMHDHRKSFLDAAGRSLSCGLSDSRSKRAGQQDSGQLPVMSYHSTSSTNSESLPLLMNSSQESREDPAAWVHDYSGKLNLYAENLFNSEMDSDLSSEARLGHQKRSRDNTRHQNLTQKYTPRTFQDLVGQNLAVQALSNAIVRNKIGLLYVFYGPHGTGKTSCARIFARALTCQSLDHPKPCGYCNSCVAHDTGKNQNIQEVGPMNNLGYKSTMKVFKNMIVSHKPSHYRVVIINDCDTLDSNCWSAISKVVDRAPRHMVFVFVNSSLDVLPHTIISRCQKFFFPKLKDADIIDTLQWIATKEDFEIDKDALKLIALRSNVSKEDMEKLRLALKTLSKAEKQLRMSNDKLTWLTATLLQLAPNQQYVLPTSSVDARIHHSPLGLNNGGIRGGSRKSNFRHGETRGLLKMDGNSSGIHKKMKNGLNQQEIEETWLEVLENIQINSIKEFLHHEGKLTLLSFGAAPVVQLTFTSHVALLKAEKFKTHVLKAFKHVFGSPVTIEIRSEIRKEKGDSQQDPYEKRSEIVEAEVSPIEPKAKLHNDKIEAAPSQKNSSAVLERRLCEQGQSMSIVKGKVSLGSIIQQAETQRNRWSTHKAVSIVQKLEQEKNLRTERRSRSLLCWKASRVARRKLTKETLSMQASRLKLSPRRPRALLRFMSCGRFLATRSVR</sequence>
<feature type="region of interest" description="Disordered" evidence="1">
    <location>
        <begin position="118"/>
        <end position="163"/>
    </location>
</feature>
<dbReference type="Pfam" id="PF13177">
    <property type="entry name" value="DNA_pol3_delta2"/>
    <property type="match status" value="1"/>
</dbReference>
<dbReference type="EMBL" id="SZYD01000002">
    <property type="protein sequence ID" value="KAD7117132.1"/>
    <property type="molecule type" value="Genomic_DNA"/>
</dbReference>
<evidence type="ECO:0000256" key="1">
    <source>
        <dbReference type="SAM" id="MobiDB-lite"/>
    </source>
</evidence>
<dbReference type="AlphaFoldDB" id="A0A5N6PUW4"/>
<evidence type="ECO:0000313" key="3">
    <source>
        <dbReference type="EMBL" id="KAD7117132.1"/>
    </source>
</evidence>
<organism evidence="3 4">
    <name type="scientific">Mikania micrantha</name>
    <name type="common">bitter vine</name>
    <dbReference type="NCBI Taxonomy" id="192012"/>
    <lineage>
        <taxon>Eukaryota</taxon>
        <taxon>Viridiplantae</taxon>
        <taxon>Streptophyta</taxon>
        <taxon>Embryophyta</taxon>
        <taxon>Tracheophyta</taxon>
        <taxon>Spermatophyta</taxon>
        <taxon>Magnoliopsida</taxon>
        <taxon>eudicotyledons</taxon>
        <taxon>Gunneridae</taxon>
        <taxon>Pentapetalae</taxon>
        <taxon>asterids</taxon>
        <taxon>campanulids</taxon>
        <taxon>Asterales</taxon>
        <taxon>Asteraceae</taxon>
        <taxon>Asteroideae</taxon>
        <taxon>Heliantheae alliance</taxon>
        <taxon>Eupatorieae</taxon>
        <taxon>Mikania</taxon>
    </lineage>
</organism>